<dbReference type="PANTHER" id="PTHR34987">
    <property type="entry name" value="C, PUTATIVE (AFU_ORTHOLOGUE AFUA_3G02880)-RELATED"/>
    <property type="match status" value="1"/>
</dbReference>
<proteinExistence type="predicted"/>
<keyword evidence="1" id="KW-0732">Signal</keyword>
<feature type="domain" description="Alpha-L-rhamnosidase six-hairpin glycosidase" evidence="2">
    <location>
        <begin position="210"/>
        <end position="535"/>
    </location>
</feature>
<dbReference type="EMBL" id="JADFFM010000001">
    <property type="protein sequence ID" value="MBE9666621.1"/>
    <property type="molecule type" value="Genomic_DNA"/>
</dbReference>
<evidence type="ECO:0000259" key="3">
    <source>
        <dbReference type="Pfam" id="PF17390"/>
    </source>
</evidence>
<dbReference type="SUPFAM" id="SSF48208">
    <property type="entry name" value="Six-hairpin glycosidases"/>
    <property type="match status" value="1"/>
</dbReference>
<dbReference type="Pfam" id="PF17389">
    <property type="entry name" value="Bac_rhamnosid6H"/>
    <property type="match status" value="1"/>
</dbReference>
<sequence>MPLKVNLKLFLSAIIALITTNQTIFAQLPAVFGPEINKTVKKDELTRYYITPQRIVWMSDSSGKLITNPQLLLQQGIGQTFMENRTVCKIINKGSTVSGLVLDFGKEIQGGIQITLSQSNRVTPKVRLRFGESVSETMSYVIGDGTTGKEGGATNHHSLRDFMVQIPGLGSQEVGREGFRFLRIDLADTNASIAIKEIRAVATMRDIPYLGSFKCNDELLNKIWMTGAYTVHLNMQDYLWDGIKRDRLVWIGDMHPETMTISNVFGNNPVVPKSLDFVRDHTPLPAWMNGIPSYSMWWIIMQHDWYYFHGDKNYLMQQKSYLLPLLDALLSKVGADGNENLNGFRFLDWPSSENKPGVHAGLQALMVIAFDKGAELCKIMGETKLATLYSSKANQMRQHAPDANNSKQAACLMALAGMIPAEKANREVIDVGGVKKFSTYFGYYMLQAQAKAGAYETAINNIRQYWGGMLKLGATTFWEDFDLEEAANAAPIDNIVPSGKLDYHRNTGAYCYIGLRRSLCHGWASGPTSWLTENVLGIHVTAPGCKTIKIEPHLGDLAWVEGTFPTPYGIVKVKHVKLKSGKIQTTVSAPAQVHIIKV</sequence>
<gene>
    <name evidence="4" type="ORF">IRJ18_09635</name>
</gene>
<reference evidence="4 5" key="1">
    <citation type="submission" date="2020-10" db="EMBL/GenBank/DDBJ databases">
        <title>Mucilaginibacter mali sp. nov., isolated from rhizosphere soil of apple orchard.</title>
        <authorList>
            <person name="Lee J.-S."/>
            <person name="Kim H.S."/>
            <person name="Kim J.-S."/>
        </authorList>
    </citation>
    <scope>NUCLEOTIDE SEQUENCE [LARGE SCALE GENOMIC DNA]</scope>
    <source>
        <strain evidence="4 5">KCTC 23157</strain>
    </source>
</reference>
<keyword evidence="5" id="KW-1185">Reference proteome</keyword>
<dbReference type="InterPro" id="IPR035398">
    <property type="entry name" value="Bac_rhamnosid_C"/>
</dbReference>
<dbReference type="Pfam" id="PF17390">
    <property type="entry name" value="Bac_rhamnosid_C"/>
    <property type="match status" value="1"/>
</dbReference>
<dbReference type="InterPro" id="IPR008928">
    <property type="entry name" value="6-hairpin_glycosidase_sf"/>
</dbReference>
<dbReference type="Gene3D" id="2.60.420.10">
    <property type="entry name" value="Maltose phosphorylase, domain 3"/>
    <property type="match status" value="1"/>
</dbReference>
<evidence type="ECO:0000313" key="5">
    <source>
        <dbReference type="Proteomes" id="UP000632774"/>
    </source>
</evidence>
<evidence type="ECO:0000313" key="4">
    <source>
        <dbReference type="EMBL" id="MBE9666621.1"/>
    </source>
</evidence>
<dbReference type="RefSeq" id="WP_194105968.1">
    <property type="nucleotide sequence ID" value="NZ_JADFFM010000001.1"/>
</dbReference>
<feature type="chain" id="PRO_5045441539" evidence="1">
    <location>
        <begin position="27"/>
        <end position="598"/>
    </location>
</feature>
<dbReference type="PANTHER" id="PTHR34987:SF6">
    <property type="entry name" value="ALPHA-L-RHAMNOSIDASE SIX-HAIRPIN GLYCOSIDASE DOMAIN-CONTAINING PROTEIN"/>
    <property type="match status" value="1"/>
</dbReference>
<organism evidence="4 5">
    <name type="scientific">Mucilaginibacter boryungensis</name>
    <dbReference type="NCBI Taxonomy" id="768480"/>
    <lineage>
        <taxon>Bacteria</taxon>
        <taxon>Pseudomonadati</taxon>
        <taxon>Bacteroidota</taxon>
        <taxon>Sphingobacteriia</taxon>
        <taxon>Sphingobacteriales</taxon>
        <taxon>Sphingobacteriaceae</taxon>
        <taxon>Mucilaginibacter</taxon>
    </lineage>
</organism>
<dbReference type="InterPro" id="IPR035396">
    <property type="entry name" value="Bac_rhamnosid6H"/>
</dbReference>
<dbReference type="InterPro" id="IPR012341">
    <property type="entry name" value="6hp_glycosidase-like_sf"/>
</dbReference>
<dbReference type="Proteomes" id="UP000632774">
    <property type="component" value="Unassembled WGS sequence"/>
</dbReference>
<dbReference type="Gene3D" id="1.50.10.10">
    <property type="match status" value="1"/>
</dbReference>
<evidence type="ECO:0000259" key="2">
    <source>
        <dbReference type="Pfam" id="PF17389"/>
    </source>
</evidence>
<protein>
    <submittedName>
        <fullName evidence="4">Alpha-L-rhamnosidase</fullName>
    </submittedName>
</protein>
<name>A0ABR9XGT3_9SPHI</name>
<accession>A0ABR9XGT3</accession>
<feature type="domain" description="Alpha-L-rhamnosidase C-terminal" evidence="3">
    <location>
        <begin position="537"/>
        <end position="593"/>
    </location>
</feature>
<comment type="caution">
    <text evidence="4">The sequence shown here is derived from an EMBL/GenBank/DDBJ whole genome shotgun (WGS) entry which is preliminary data.</text>
</comment>
<feature type="signal peptide" evidence="1">
    <location>
        <begin position="1"/>
        <end position="26"/>
    </location>
</feature>
<evidence type="ECO:0000256" key="1">
    <source>
        <dbReference type="SAM" id="SignalP"/>
    </source>
</evidence>